<dbReference type="PROSITE" id="PS00211">
    <property type="entry name" value="ABC_TRANSPORTER_1"/>
    <property type="match status" value="1"/>
</dbReference>
<dbReference type="InterPro" id="IPR003439">
    <property type="entry name" value="ABC_transporter-like_ATP-bd"/>
</dbReference>
<dbReference type="Pfam" id="PF00005">
    <property type="entry name" value="ABC_tran"/>
    <property type="match status" value="1"/>
</dbReference>
<dbReference type="AlphaFoldDB" id="A0AAQ3LDL9"/>
<dbReference type="GO" id="GO:0016887">
    <property type="term" value="F:ATP hydrolysis activity"/>
    <property type="evidence" value="ECO:0007669"/>
    <property type="project" value="InterPro"/>
</dbReference>
<evidence type="ECO:0000313" key="6">
    <source>
        <dbReference type="Proteomes" id="UP001304300"/>
    </source>
</evidence>
<keyword evidence="6" id="KW-1185">Reference proteome</keyword>
<dbReference type="PANTHER" id="PTHR42788:SF20">
    <property type="entry name" value="ABC TRANSPORTER ATP-BINDING PROTEIN"/>
    <property type="match status" value="1"/>
</dbReference>
<proteinExistence type="predicted"/>
<dbReference type="Gene3D" id="3.40.50.300">
    <property type="entry name" value="P-loop containing nucleotide triphosphate hydrolases"/>
    <property type="match status" value="1"/>
</dbReference>
<dbReference type="EMBL" id="CP136920">
    <property type="protein sequence ID" value="WOO41950.1"/>
    <property type="molecule type" value="Genomic_DNA"/>
</dbReference>
<keyword evidence="1" id="KW-0813">Transport</keyword>
<accession>A0AAQ3LDL9</accession>
<dbReference type="CDD" id="cd03293">
    <property type="entry name" value="ABC_NrtD_SsuB_transporters"/>
    <property type="match status" value="1"/>
</dbReference>
<protein>
    <submittedName>
        <fullName evidence="5">ABC transporter ATP-binding protein</fullName>
    </submittedName>
</protein>
<gene>
    <name evidence="5" type="ORF">RZN69_02535</name>
</gene>
<dbReference type="InterPro" id="IPR050166">
    <property type="entry name" value="ABC_transporter_ATP-bind"/>
</dbReference>
<dbReference type="SMART" id="SM00382">
    <property type="entry name" value="AAA"/>
    <property type="match status" value="1"/>
</dbReference>
<organism evidence="5 6">
    <name type="scientific">Rubellicoccus peritrichatus</name>
    <dbReference type="NCBI Taxonomy" id="3080537"/>
    <lineage>
        <taxon>Bacteria</taxon>
        <taxon>Pseudomonadati</taxon>
        <taxon>Verrucomicrobiota</taxon>
        <taxon>Opitutia</taxon>
        <taxon>Puniceicoccales</taxon>
        <taxon>Cerasicoccaceae</taxon>
        <taxon>Rubellicoccus</taxon>
    </lineage>
</organism>
<keyword evidence="2" id="KW-0547">Nucleotide-binding</keyword>
<dbReference type="Proteomes" id="UP001304300">
    <property type="component" value="Chromosome"/>
</dbReference>
<dbReference type="GO" id="GO:0005524">
    <property type="term" value="F:ATP binding"/>
    <property type="evidence" value="ECO:0007669"/>
    <property type="project" value="UniProtKB-KW"/>
</dbReference>
<sequence length="257" mass="28348">MSEALISIDGATKQYGEQTVLDAFSLQVNAGEFISLIGPSGCGKTTLLRLLAGLTELSGGAITIDGKAPQTGRQDLAYIFQDPTLLPWRNARRNVELPLELKGETEEKRRETADSLLKLVGLEDAAEKYPRQLSGGMRMRASLARGLSLNPKLLLLDEPFGALDAMTRNRLNAELLLLRERKPFTAFFVTHSVSEAVFLSSKVVIMSPHHGRISAVEQVEFPFPRQNSLRETLEFQRVSAKLTKLLHSAELEGSKCD</sequence>
<reference evidence="5 6" key="1">
    <citation type="submission" date="2023-10" db="EMBL/GenBank/DDBJ databases">
        <title>Rubellicoccus peritrichatus gen. nov., sp. nov., isolated from an algae of coral reef tank.</title>
        <authorList>
            <person name="Luo J."/>
        </authorList>
    </citation>
    <scope>NUCLEOTIDE SEQUENCE [LARGE SCALE GENOMIC DNA]</scope>
    <source>
        <strain evidence="5 6">CR14</strain>
    </source>
</reference>
<dbReference type="PANTHER" id="PTHR42788">
    <property type="entry name" value="TAURINE IMPORT ATP-BINDING PROTEIN-RELATED"/>
    <property type="match status" value="1"/>
</dbReference>
<evidence type="ECO:0000256" key="3">
    <source>
        <dbReference type="ARBA" id="ARBA00022840"/>
    </source>
</evidence>
<feature type="domain" description="ABC transporter" evidence="4">
    <location>
        <begin position="6"/>
        <end position="233"/>
    </location>
</feature>
<evidence type="ECO:0000259" key="4">
    <source>
        <dbReference type="PROSITE" id="PS50893"/>
    </source>
</evidence>
<dbReference type="InterPro" id="IPR017871">
    <property type="entry name" value="ABC_transporter-like_CS"/>
</dbReference>
<dbReference type="SUPFAM" id="SSF52540">
    <property type="entry name" value="P-loop containing nucleoside triphosphate hydrolases"/>
    <property type="match status" value="1"/>
</dbReference>
<dbReference type="RefSeq" id="WP_317834434.1">
    <property type="nucleotide sequence ID" value="NZ_CP136920.1"/>
</dbReference>
<evidence type="ECO:0000256" key="2">
    <source>
        <dbReference type="ARBA" id="ARBA00022741"/>
    </source>
</evidence>
<evidence type="ECO:0000256" key="1">
    <source>
        <dbReference type="ARBA" id="ARBA00022448"/>
    </source>
</evidence>
<dbReference type="InterPro" id="IPR003593">
    <property type="entry name" value="AAA+_ATPase"/>
</dbReference>
<dbReference type="PROSITE" id="PS50893">
    <property type="entry name" value="ABC_TRANSPORTER_2"/>
    <property type="match status" value="1"/>
</dbReference>
<dbReference type="KEGG" id="puo:RZN69_02535"/>
<name>A0AAQ3LDL9_9BACT</name>
<dbReference type="InterPro" id="IPR027417">
    <property type="entry name" value="P-loop_NTPase"/>
</dbReference>
<keyword evidence="3 5" id="KW-0067">ATP-binding</keyword>
<evidence type="ECO:0000313" key="5">
    <source>
        <dbReference type="EMBL" id="WOO41950.1"/>
    </source>
</evidence>